<dbReference type="Pfam" id="PF02321">
    <property type="entry name" value="OEP"/>
    <property type="match status" value="2"/>
</dbReference>
<name>A0A4R6G1S2_9BURK</name>
<dbReference type="PANTHER" id="PTHR30203">
    <property type="entry name" value="OUTER MEMBRANE CATION EFFLUX PROTEIN"/>
    <property type="match status" value="1"/>
</dbReference>
<gene>
    <name evidence="3" type="ORF">EV677_2684</name>
</gene>
<comment type="caution">
    <text evidence="3">The sequence shown here is derived from an EMBL/GenBank/DDBJ whole genome shotgun (WGS) entry which is preliminary data.</text>
</comment>
<sequence>MHKVLLPFLITASIALPLHAQSIAQTSSYSAANQQARAETIALKNLTLATALDLAFNANPEIAIARREAEANEGMIQQAGLIPNPELSTLVEDTKRETRTTTVQINQAIELGGKRGARITAAERGRDFAQMELSGKQAEIRATVISAFYDVVIAQERIRLAQESFELTQRATLVASRRVTAGKVSPVEETRARVAESGVRIELAQAANDLDVARRKLAATWGSGKPGFERVENPDAELPAIAALPELIERLQQSPSLQRAKIEVARRQAMAEVERSRQIPDVTVSLGAKRDEQMGRNQAIIGLTIPLPVFDRNQGNVLEALRRIDKARDELLATELNLNVELGQAHGRLSTARMEAQLVKDEILPGAQRNYDATTKGFEFGKFNFLDVLDAQRTLLQARSQYMRSLLEAYRAAADIDRILGEPFNAIQQ</sequence>
<comment type="similarity">
    <text evidence="1">Belongs to the outer membrane factor (OMF) (TC 1.B.17) family.</text>
</comment>
<evidence type="ECO:0000313" key="3">
    <source>
        <dbReference type="EMBL" id="TDN88197.1"/>
    </source>
</evidence>
<evidence type="ECO:0000256" key="2">
    <source>
        <dbReference type="SAM" id="SignalP"/>
    </source>
</evidence>
<dbReference type="PANTHER" id="PTHR30203:SF24">
    <property type="entry name" value="BLR4935 PROTEIN"/>
    <property type="match status" value="1"/>
</dbReference>
<feature type="signal peptide" evidence="2">
    <location>
        <begin position="1"/>
        <end position="20"/>
    </location>
</feature>
<keyword evidence="2" id="KW-0732">Signal</keyword>
<dbReference type="RefSeq" id="WP_112992630.1">
    <property type="nucleotide sequence ID" value="NZ_PTLZ01000003.1"/>
</dbReference>
<dbReference type="OrthoDB" id="9791261at2"/>
<dbReference type="EMBL" id="SNWF01000007">
    <property type="protein sequence ID" value="TDN88197.1"/>
    <property type="molecule type" value="Genomic_DNA"/>
</dbReference>
<dbReference type="InterPro" id="IPR010131">
    <property type="entry name" value="MdtP/NodT-like"/>
</dbReference>
<protein>
    <submittedName>
        <fullName evidence="3">Cobalt-zinc-cadmium efflux system outer membrane protein</fullName>
    </submittedName>
</protein>
<dbReference type="GO" id="GO:0015562">
    <property type="term" value="F:efflux transmembrane transporter activity"/>
    <property type="evidence" value="ECO:0007669"/>
    <property type="project" value="InterPro"/>
</dbReference>
<organism evidence="3 4">
    <name type="scientific">Herminiimonas fonticola</name>
    <dbReference type="NCBI Taxonomy" id="303380"/>
    <lineage>
        <taxon>Bacteria</taxon>
        <taxon>Pseudomonadati</taxon>
        <taxon>Pseudomonadota</taxon>
        <taxon>Betaproteobacteria</taxon>
        <taxon>Burkholderiales</taxon>
        <taxon>Oxalobacteraceae</taxon>
        <taxon>Herminiimonas</taxon>
    </lineage>
</organism>
<dbReference type="Gene3D" id="1.20.1600.10">
    <property type="entry name" value="Outer membrane efflux proteins (OEP)"/>
    <property type="match status" value="1"/>
</dbReference>
<accession>A0A4R6G1S2</accession>
<dbReference type="AlphaFoldDB" id="A0A4R6G1S2"/>
<dbReference type="SUPFAM" id="SSF56954">
    <property type="entry name" value="Outer membrane efflux proteins (OEP)"/>
    <property type="match status" value="1"/>
</dbReference>
<feature type="chain" id="PRO_5020193868" evidence="2">
    <location>
        <begin position="21"/>
        <end position="429"/>
    </location>
</feature>
<dbReference type="Proteomes" id="UP000294737">
    <property type="component" value="Unassembled WGS sequence"/>
</dbReference>
<evidence type="ECO:0000313" key="4">
    <source>
        <dbReference type="Proteomes" id="UP000294737"/>
    </source>
</evidence>
<proteinExistence type="inferred from homology"/>
<evidence type="ECO:0000256" key="1">
    <source>
        <dbReference type="ARBA" id="ARBA00007613"/>
    </source>
</evidence>
<dbReference type="InterPro" id="IPR003423">
    <property type="entry name" value="OMP_efflux"/>
</dbReference>
<reference evidence="3 4" key="1">
    <citation type="submission" date="2019-03" db="EMBL/GenBank/DDBJ databases">
        <title>Genomic Encyclopedia of Type Strains, Phase IV (KMG-IV): sequencing the most valuable type-strain genomes for metagenomic binning, comparative biology and taxonomic classification.</title>
        <authorList>
            <person name="Goeker M."/>
        </authorList>
    </citation>
    <scope>NUCLEOTIDE SEQUENCE [LARGE SCALE GENOMIC DNA]</scope>
    <source>
        <strain evidence="3 4">DSM 18555</strain>
    </source>
</reference>
<keyword evidence="4" id="KW-1185">Reference proteome</keyword>